<comment type="similarity">
    <text evidence="2">Belongs to the HupC/HyaC/HydC family.</text>
</comment>
<protein>
    <submittedName>
        <fullName evidence="14">Cytochrome b/b6 domain-containing protein</fullName>
    </submittedName>
</protein>
<gene>
    <name evidence="14" type="ORF">KK137_03445</name>
</gene>
<keyword evidence="15" id="KW-1185">Reference proteome</keyword>
<feature type="transmembrane region" description="Helical" evidence="12">
    <location>
        <begin position="187"/>
        <end position="208"/>
    </location>
</feature>
<evidence type="ECO:0000256" key="5">
    <source>
        <dbReference type="ARBA" id="ARBA00022617"/>
    </source>
</evidence>
<dbReference type="Proteomes" id="UP000811255">
    <property type="component" value="Unassembled WGS sequence"/>
</dbReference>
<keyword evidence="6 12" id="KW-0812">Transmembrane</keyword>
<evidence type="ECO:0000313" key="14">
    <source>
        <dbReference type="EMBL" id="MBT2133381.1"/>
    </source>
</evidence>
<dbReference type="PANTHER" id="PTHR30485:SF1">
    <property type="entry name" value="CYTOCHROME YDHU-RELATED"/>
    <property type="match status" value="1"/>
</dbReference>
<feature type="transmembrane region" description="Helical" evidence="12">
    <location>
        <begin position="77"/>
        <end position="98"/>
    </location>
</feature>
<evidence type="ECO:0000256" key="7">
    <source>
        <dbReference type="ARBA" id="ARBA00022723"/>
    </source>
</evidence>
<evidence type="ECO:0000256" key="12">
    <source>
        <dbReference type="SAM" id="Phobius"/>
    </source>
</evidence>
<dbReference type="EMBL" id="JAHFVK010000001">
    <property type="protein sequence ID" value="MBT2133381.1"/>
    <property type="molecule type" value="Genomic_DNA"/>
</dbReference>
<evidence type="ECO:0000256" key="8">
    <source>
        <dbReference type="ARBA" id="ARBA00022982"/>
    </source>
</evidence>
<dbReference type="Pfam" id="PF01292">
    <property type="entry name" value="Ni_hydr_CYTB"/>
    <property type="match status" value="1"/>
</dbReference>
<dbReference type="PRINTS" id="PR00161">
    <property type="entry name" value="NIHGNASECYTB"/>
</dbReference>
<keyword evidence="8" id="KW-0249">Electron transport</keyword>
<keyword evidence="4" id="KW-1003">Cell membrane</keyword>
<evidence type="ECO:0000256" key="4">
    <source>
        <dbReference type="ARBA" id="ARBA00022475"/>
    </source>
</evidence>
<keyword evidence="11 12" id="KW-0472">Membrane</keyword>
<evidence type="ECO:0000256" key="6">
    <source>
        <dbReference type="ARBA" id="ARBA00022692"/>
    </source>
</evidence>
<dbReference type="Gene3D" id="1.20.950.20">
    <property type="entry name" value="Transmembrane di-heme cytochromes, Chain C"/>
    <property type="match status" value="1"/>
</dbReference>
<feature type="transmembrane region" description="Helical" evidence="12">
    <location>
        <begin position="143"/>
        <end position="167"/>
    </location>
</feature>
<dbReference type="InterPro" id="IPR016174">
    <property type="entry name" value="Di-haem_cyt_TM"/>
</dbReference>
<dbReference type="SUPFAM" id="SSF81342">
    <property type="entry name" value="Transmembrane di-heme cytochromes"/>
    <property type="match status" value="1"/>
</dbReference>
<reference evidence="14 15" key="1">
    <citation type="submission" date="2021-05" db="EMBL/GenBank/DDBJ databases">
        <title>Croceibacterium sp. LX-88 genome sequence.</title>
        <authorList>
            <person name="Luo X."/>
        </authorList>
    </citation>
    <scope>NUCLEOTIDE SEQUENCE [LARGE SCALE GENOMIC DNA]</scope>
    <source>
        <strain evidence="14 15">LX-88</strain>
    </source>
</reference>
<feature type="domain" description="Cytochrome b561 bacterial/Ni-hydrogenase" evidence="13">
    <location>
        <begin position="7"/>
        <end position="221"/>
    </location>
</feature>
<dbReference type="PANTHER" id="PTHR30485">
    <property type="entry name" value="NI/FE-HYDROGENASE 1 B-TYPE CYTOCHROME SUBUNIT"/>
    <property type="match status" value="1"/>
</dbReference>
<keyword evidence="5" id="KW-0349">Heme</keyword>
<comment type="subcellular location">
    <subcellularLocation>
        <location evidence="1">Cell membrane</location>
        <topology evidence="1">Multi-pass membrane protein</topology>
    </subcellularLocation>
</comment>
<sequence>MTRPRKRHQLSTRIWHWINAFSVAVLFMSGLNISNAHRRLYWGEWGFEPEQAWAFIPRFPGWATIPGYYSLAIAREWHVLFAWIFSVTLLLFLIVGVLNGHFRRDIVTHGKDWRPGAIWADVRAHLRLQFDHAGAKYNFLQKLAYGLVMFILLPLMIVTGMAMSPGMDAAWSFLSEMFGGRQSARSIHFIIAWTLFGFFVVHVILVLLNKPAKNVGEMITGGTADEAA</sequence>
<dbReference type="InterPro" id="IPR051542">
    <property type="entry name" value="Hydrogenase_cytochrome"/>
</dbReference>
<comment type="caution">
    <text evidence="14">The sequence shown here is derived from an EMBL/GenBank/DDBJ whole genome shotgun (WGS) entry which is preliminary data.</text>
</comment>
<evidence type="ECO:0000256" key="9">
    <source>
        <dbReference type="ARBA" id="ARBA00022989"/>
    </source>
</evidence>
<keyword evidence="9 12" id="KW-1133">Transmembrane helix</keyword>
<evidence type="ECO:0000256" key="2">
    <source>
        <dbReference type="ARBA" id="ARBA00008622"/>
    </source>
</evidence>
<dbReference type="InterPro" id="IPR000516">
    <property type="entry name" value="Ni-dep_Hydgase_cyt-B"/>
</dbReference>
<keyword evidence="7" id="KW-0479">Metal-binding</keyword>
<evidence type="ECO:0000259" key="13">
    <source>
        <dbReference type="Pfam" id="PF01292"/>
    </source>
</evidence>
<evidence type="ECO:0000313" key="15">
    <source>
        <dbReference type="Proteomes" id="UP000811255"/>
    </source>
</evidence>
<evidence type="ECO:0000256" key="3">
    <source>
        <dbReference type="ARBA" id="ARBA00022448"/>
    </source>
</evidence>
<organism evidence="14 15">
    <name type="scientific">Croceibacterium selenioxidans</name>
    <dbReference type="NCBI Taxonomy" id="2838833"/>
    <lineage>
        <taxon>Bacteria</taxon>
        <taxon>Pseudomonadati</taxon>
        <taxon>Pseudomonadota</taxon>
        <taxon>Alphaproteobacteria</taxon>
        <taxon>Sphingomonadales</taxon>
        <taxon>Erythrobacteraceae</taxon>
        <taxon>Croceibacterium</taxon>
    </lineage>
</organism>
<evidence type="ECO:0000256" key="1">
    <source>
        <dbReference type="ARBA" id="ARBA00004651"/>
    </source>
</evidence>
<dbReference type="RefSeq" id="WP_214534638.1">
    <property type="nucleotide sequence ID" value="NZ_JAHFVK010000001.1"/>
</dbReference>
<evidence type="ECO:0000256" key="10">
    <source>
        <dbReference type="ARBA" id="ARBA00023004"/>
    </source>
</evidence>
<evidence type="ECO:0000256" key="11">
    <source>
        <dbReference type="ARBA" id="ARBA00023136"/>
    </source>
</evidence>
<feature type="transmembrane region" description="Helical" evidence="12">
    <location>
        <begin position="14"/>
        <end position="33"/>
    </location>
</feature>
<dbReference type="InterPro" id="IPR011577">
    <property type="entry name" value="Cyt_b561_bac/Ni-Hgenase"/>
</dbReference>
<keyword evidence="3" id="KW-0813">Transport</keyword>
<proteinExistence type="inferred from homology"/>
<name>A0ABS5W1M9_9SPHN</name>
<keyword evidence="10" id="KW-0408">Iron</keyword>
<accession>A0ABS5W1M9</accession>